<organism evidence="10 11">
    <name type="scientific">Lacisediminihabitans changchengi</name>
    <dbReference type="NCBI Taxonomy" id="2787634"/>
    <lineage>
        <taxon>Bacteria</taxon>
        <taxon>Bacillati</taxon>
        <taxon>Actinomycetota</taxon>
        <taxon>Actinomycetes</taxon>
        <taxon>Micrococcales</taxon>
        <taxon>Microbacteriaceae</taxon>
        <taxon>Lacisediminihabitans</taxon>
    </lineage>
</organism>
<keyword evidence="3" id="KW-1003">Cell membrane</keyword>
<feature type="transmembrane region" description="Helical" evidence="8">
    <location>
        <begin position="358"/>
        <end position="377"/>
    </location>
</feature>
<evidence type="ECO:0000256" key="4">
    <source>
        <dbReference type="ARBA" id="ARBA00022692"/>
    </source>
</evidence>
<name>A0A934SNM9_9MICO</name>
<evidence type="ECO:0000256" key="7">
    <source>
        <dbReference type="SAM" id="MobiDB-lite"/>
    </source>
</evidence>
<comment type="similarity">
    <text evidence="2">Belongs to the UPF0718 family.</text>
</comment>
<evidence type="ECO:0000259" key="9">
    <source>
        <dbReference type="SMART" id="SM00746"/>
    </source>
</evidence>
<feature type="transmembrane region" description="Helical" evidence="8">
    <location>
        <begin position="87"/>
        <end position="111"/>
    </location>
</feature>
<feature type="transmembrane region" description="Helical" evidence="8">
    <location>
        <begin position="217"/>
        <end position="241"/>
    </location>
</feature>
<dbReference type="Proteomes" id="UP000636458">
    <property type="component" value="Unassembled WGS sequence"/>
</dbReference>
<evidence type="ECO:0000256" key="2">
    <source>
        <dbReference type="ARBA" id="ARBA00006386"/>
    </source>
</evidence>
<dbReference type="InterPro" id="IPR011017">
    <property type="entry name" value="TRASH_dom"/>
</dbReference>
<dbReference type="InterPro" id="IPR009078">
    <property type="entry name" value="Ferritin-like_SF"/>
</dbReference>
<keyword evidence="5 8" id="KW-1133">Transmembrane helix</keyword>
<dbReference type="InterPro" id="IPR005524">
    <property type="entry name" value="DUF318"/>
</dbReference>
<evidence type="ECO:0000256" key="6">
    <source>
        <dbReference type="ARBA" id="ARBA00023136"/>
    </source>
</evidence>
<dbReference type="Pfam" id="PF03773">
    <property type="entry name" value="ArsP_1"/>
    <property type="match status" value="1"/>
</dbReference>
<evidence type="ECO:0000256" key="3">
    <source>
        <dbReference type="ARBA" id="ARBA00022475"/>
    </source>
</evidence>
<dbReference type="PANTHER" id="PTHR42775">
    <property type="entry name" value="PERMEASE RV2963-RELATED"/>
    <property type="match status" value="1"/>
</dbReference>
<keyword evidence="6 8" id="KW-0472">Membrane</keyword>
<dbReference type="RefSeq" id="WP_200556994.1">
    <property type="nucleotide sequence ID" value="NZ_JAEPES010000005.1"/>
</dbReference>
<feature type="transmembrane region" description="Helical" evidence="8">
    <location>
        <begin position="316"/>
        <end position="338"/>
    </location>
</feature>
<comment type="subcellular location">
    <subcellularLocation>
        <location evidence="1">Cell membrane</location>
        <topology evidence="1">Multi-pass membrane protein</topology>
    </subcellularLocation>
</comment>
<dbReference type="EMBL" id="JAEPES010000005">
    <property type="protein sequence ID" value="MBK4348746.1"/>
    <property type="molecule type" value="Genomic_DNA"/>
</dbReference>
<comment type="caution">
    <text evidence="10">The sequence shown here is derived from an EMBL/GenBank/DDBJ whole genome shotgun (WGS) entry which is preliminary data.</text>
</comment>
<keyword evidence="4 8" id="KW-0812">Transmembrane</keyword>
<feature type="domain" description="TRASH" evidence="9">
    <location>
        <begin position="464"/>
        <end position="502"/>
    </location>
</feature>
<gene>
    <name evidence="10" type="ORF">IV501_13970</name>
</gene>
<dbReference type="Gene3D" id="1.10.620.20">
    <property type="entry name" value="Ribonucleotide Reductase, subunit A"/>
    <property type="match status" value="1"/>
</dbReference>
<feature type="transmembrane region" description="Helical" evidence="8">
    <location>
        <begin position="20"/>
        <end position="39"/>
    </location>
</feature>
<evidence type="ECO:0000313" key="10">
    <source>
        <dbReference type="EMBL" id="MBK4348746.1"/>
    </source>
</evidence>
<sequence>MTVLTALWDGLSEGFFMFWQTLWALVLGFALSGAVQAFVSRKQMRTALGDHRPKTLAKASLFGMISSSCSYAASALAKSLFARGADFTSSMVFMIASTNLVVELGIVLWLLIGWQFALAEFVGGAIMIILLGIILPRAIPAKMTDEARTRLNRSASDTHAHAAHDHTAHDHTDDVDEDELEQQSSTGSFRQRISSRTGWADAASYTISDLTMLRKELVIGFVVAGFLATLVPNFVWQSVFLSGHGFLSSLENVLIAPLIAIISFVCSVGNVPLAAALWHGGISFGGVVSFVFADLVTLPLLWIYKKYYGTPITLRILAVFWATMSAAGLAVEYLFQLIHIPNPPRPTQIVHIGFAWDYTTFLNIAALIGFGVLYWLYRTRDKTDTRYAKDPVCGMQVETANAPATRRVDTGTQYFCSDRCAERFDTDPARYTNAMPIGTTKENEMAPHGHAGHELENSTGTAIDPVCGMSVDIATAQHSHTTDDGTVYFCSAGCRSAFIANPATYQLAGGAKPHLEG</sequence>
<protein>
    <submittedName>
        <fullName evidence="10">Permease</fullName>
    </submittedName>
</protein>
<dbReference type="InterPro" id="IPR053166">
    <property type="entry name" value="UPF0718_permease"/>
</dbReference>
<dbReference type="PANTHER" id="PTHR42775:SF1">
    <property type="entry name" value="PERMEASE RV2963-RELATED"/>
    <property type="match status" value="1"/>
</dbReference>
<feature type="region of interest" description="Disordered" evidence="7">
    <location>
        <begin position="154"/>
        <end position="192"/>
    </location>
</feature>
<dbReference type="GO" id="GO:0005886">
    <property type="term" value="C:plasma membrane"/>
    <property type="evidence" value="ECO:0007669"/>
    <property type="project" value="UniProtKB-SubCell"/>
</dbReference>
<dbReference type="Pfam" id="PF04945">
    <property type="entry name" value="YHS"/>
    <property type="match status" value="1"/>
</dbReference>
<dbReference type="SUPFAM" id="SSF47240">
    <property type="entry name" value="Ferritin-like"/>
    <property type="match status" value="1"/>
</dbReference>
<dbReference type="AlphaFoldDB" id="A0A934SNM9"/>
<reference evidence="10" key="1">
    <citation type="submission" date="2021-01" db="EMBL/GenBank/DDBJ databases">
        <title>Lacisediminihabitans sp. nov. strain G11-30, isolated from Antarctic Soil.</title>
        <authorList>
            <person name="Li J."/>
        </authorList>
    </citation>
    <scope>NUCLEOTIDE SEQUENCE</scope>
    <source>
        <strain evidence="10">G11-30</strain>
    </source>
</reference>
<evidence type="ECO:0000256" key="8">
    <source>
        <dbReference type="SAM" id="Phobius"/>
    </source>
</evidence>
<accession>A0A934SNM9</accession>
<evidence type="ECO:0000256" key="1">
    <source>
        <dbReference type="ARBA" id="ARBA00004651"/>
    </source>
</evidence>
<evidence type="ECO:0000256" key="5">
    <source>
        <dbReference type="ARBA" id="ARBA00022989"/>
    </source>
</evidence>
<feature type="transmembrane region" description="Helical" evidence="8">
    <location>
        <begin position="284"/>
        <end position="304"/>
    </location>
</feature>
<keyword evidence="11" id="KW-1185">Reference proteome</keyword>
<dbReference type="GO" id="GO:0016491">
    <property type="term" value="F:oxidoreductase activity"/>
    <property type="evidence" value="ECO:0007669"/>
    <property type="project" value="InterPro"/>
</dbReference>
<feature type="transmembrane region" description="Helical" evidence="8">
    <location>
        <begin position="118"/>
        <end position="139"/>
    </location>
</feature>
<dbReference type="SMART" id="SM00746">
    <property type="entry name" value="TRASH"/>
    <property type="match status" value="2"/>
</dbReference>
<dbReference type="InterPro" id="IPR007029">
    <property type="entry name" value="YHS_dom"/>
</dbReference>
<proteinExistence type="inferred from homology"/>
<dbReference type="InterPro" id="IPR012348">
    <property type="entry name" value="RNR-like"/>
</dbReference>
<feature type="compositionally biased region" description="Basic and acidic residues" evidence="7">
    <location>
        <begin position="156"/>
        <end position="172"/>
    </location>
</feature>
<evidence type="ECO:0000313" key="11">
    <source>
        <dbReference type="Proteomes" id="UP000636458"/>
    </source>
</evidence>
<feature type="domain" description="TRASH" evidence="9">
    <location>
        <begin position="390"/>
        <end position="428"/>
    </location>
</feature>
<feature type="compositionally biased region" description="Polar residues" evidence="7">
    <location>
        <begin position="182"/>
        <end position="192"/>
    </location>
</feature>